<reference evidence="6 7" key="1">
    <citation type="submission" date="2020-08" db="EMBL/GenBank/DDBJ databases">
        <title>Genomic Encyclopedia of Type Strains, Phase IV (KMG-IV): sequencing the most valuable type-strain genomes for metagenomic binning, comparative biology and taxonomic classification.</title>
        <authorList>
            <person name="Goeker M."/>
        </authorList>
    </citation>
    <scope>NUCLEOTIDE SEQUENCE [LARGE SCALE GENOMIC DNA]</scope>
    <source>
        <strain evidence="6 7">DSM 2461</strain>
    </source>
</reference>
<dbReference type="PROSITE" id="PS51350">
    <property type="entry name" value="PTS_HPR_DOM"/>
    <property type="match status" value="1"/>
</dbReference>
<dbReference type="PANTHER" id="PTHR33705">
    <property type="entry name" value="PHOSPHOCARRIER PROTEIN HPR"/>
    <property type="match status" value="1"/>
</dbReference>
<organism evidence="6 7">
    <name type="scientific">Spirochaeta isovalerica</name>
    <dbReference type="NCBI Taxonomy" id="150"/>
    <lineage>
        <taxon>Bacteria</taxon>
        <taxon>Pseudomonadati</taxon>
        <taxon>Spirochaetota</taxon>
        <taxon>Spirochaetia</taxon>
        <taxon>Spirochaetales</taxon>
        <taxon>Spirochaetaceae</taxon>
        <taxon>Spirochaeta</taxon>
    </lineage>
</organism>
<dbReference type="CDD" id="cd00367">
    <property type="entry name" value="PTS-HPr_like"/>
    <property type="match status" value="1"/>
</dbReference>
<evidence type="ECO:0000313" key="7">
    <source>
        <dbReference type="Proteomes" id="UP000587760"/>
    </source>
</evidence>
<evidence type="ECO:0000256" key="2">
    <source>
        <dbReference type="ARBA" id="ARBA00010736"/>
    </source>
</evidence>
<dbReference type="InterPro" id="IPR050399">
    <property type="entry name" value="HPr"/>
</dbReference>
<feature type="domain" description="HPr" evidence="5">
    <location>
        <begin position="1"/>
        <end position="88"/>
    </location>
</feature>
<evidence type="ECO:0000256" key="1">
    <source>
        <dbReference type="ARBA" id="ARBA00004496"/>
    </source>
</evidence>
<comment type="subcellular location">
    <subcellularLocation>
        <location evidence="1">Cytoplasm</location>
    </subcellularLocation>
</comment>
<dbReference type="InterPro" id="IPR000032">
    <property type="entry name" value="HPr-like"/>
</dbReference>
<dbReference type="InterPro" id="IPR035895">
    <property type="entry name" value="HPr-like_sf"/>
</dbReference>
<comment type="caution">
    <text evidence="6">The sequence shown here is derived from an EMBL/GenBank/DDBJ whole genome shotgun (WGS) entry which is preliminary data.</text>
</comment>
<keyword evidence="4" id="KW-0598">Phosphotransferase system</keyword>
<dbReference type="GO" id="GO:0009401">
    <property type="term" value="P:phosphoenolpyruvate-dependent sugar phosphotransferase system"/>
    <property type="evidence" value="ECO:0007669"/>
    <property type="project" value="UniProtKB-KW"/>
</dbReference>
<name>A0A841R8C9_9SPIO</name>
<keyword evidence="3" id="KW-0963">Cytoplasm</keyword>
<evidence type="ECO:0000259" key="5">
    <source>
        <dbReference type="PROSITE" id="PS51350"/>
    </source>
</evidence>
<dbReference type="AlphaFoldDB" id="A0A841R8C9"/>
<comment type="similarity">
    <text evidence="2">Belongs to the HPr family.</text>
</comment>
<gene>
    <name evidence="6" type="ORF">HNR50_000355</name>
</gene>
<sequence length="90" mass="10204">MTEVRATIKNRQGIHVRPSGVIINEIENIKSDIILEAKGISMPLMSIMDLLALGLQHNEEVLITVSGEDEKNASEKLKELFEREYDFPPR</sequence>
<dbReference type="Proteomes" id="UP000587760">
    <property type="component" value="Unassembled WGS sequence"/>
</dbReference>
<dbReference type="PRINTS" id="PR00107">
    <property type="entry name" value="PHOSPHOCPHPR"/>
</dbReference>
<dbReference type="GO" id="GO:0005737">
    <property type="term" value="C:cytoplasm"/>
    <property type="evidence" value="ECO:0007669"/>
    <property type="project" value="UniProtKB-SubCell"/>
</dbReference>
<proteinExistence type="inferred from homology"/>
<dbReference type="NCBIfam" id="TIGR01003">
    <property type="entry name" value="PTS_HPr_family"/>
    <property type="match status" value="1"/>
</dbReference>
<keyword evidence="7" id="KW-1185">Reference proteome</keyword>
<evidence type="ECO:0000256" key="4">
    <source>
        <dbReference type="ARBA" id="ARBA00022683"/>
    </source>
</evidence>
<dbReference type="EMBL" id="JACHGJ010000001">
    <property type="protein sequence ID" value="MBB6478722.1"/>
    <property type="molecule type" value="Genomic_DNA"/>
</dbReference>
<dbReference type="PANTHER" id="PTHR33705:SF2">
    <property type="entry name" value="PHOSPHOCARRIER PROTEIN NPR"/>
    <property type="match status" value="1"/>
</dbReference>
<evidence type="ECO:0000313" key="6">
    <source>
        <dbReference type="EMBL" id="MBB6478722.1"/>
    </source>
</evidence>
<dbReference type="SUPFAM" id="SSF55594">
    <property type="entry name" value="HPr-like"/>
    <property type="match status" value="1"/>
</dbReference>
<evidence type="ECO:0000256" key="3">
    <source>
        <dbReference type="ARBA" id="ARBA00022490"/>
    </source>
</evidence>
<dbReference type="RefSeq" id="WP_184742830.1">
    <property type="nucleotide sequence ID" value="NZ_JACHGJ010000001.1"/>
</dbReference>
<accession>A0A841R8C9</accession>
<protein>
    <submittedName>
        <fullName evidence="6">Phosphocarrier protein</fullName>
    </submittedName>
</protein>
<dbReference type="Gene3D" id="3.30.1340.10">
    <property type="entry name" value="HPr-like"/>
    <property type="match status" value="1"/>
</dbReference>
<dbReference type="Pfam" id="PF00381">
    <property type="entry name" value="PTS-HPr"/>
    <property type="match status" value="1"/>
</dbReference>